<evidence type="ECO:0000256" key="4">
    <source>
        <dbReference type="ARBA" id="ARBA00023143"/>
    </source>
</evidence>
<dbReference type="RefSeq" id="WP_207856334.1">
    <property type="nucleotide sequence ID" value="NZ_JAFREP010000001.1"/>
</dbReference>
<keyword evidence="6" id="KW-0966">Cell projection</keyword>
<dbReference type="GO" id="GO:0009428">
    <property type="term" value="C:bacterial-type flagellum basal body, distal rod, P ring"/>
    <property type="evidence" value="ECO:0007669"/>
    <property type="project" value="InterPro"/>
</dbReference>
<comment type="similarity">
    <text evidence="5">Belongs to the FlgI family.</text>
</comment>
<dbReference type="GO" id="GO:0030288">
    <property type="term" value="C:outer membrane-bounded periplasmic space"/>
    <property type="evidence" value="ECO:0007669"/>
    <property type="project" value="InterPro"/>
</dbReference>
<organism evidence="6 7">
    <name type="scientific">Acanthopleuribacter pedis</name>
    <dbReference type="NCBI Taxonomy" id="442870"/>
    <lineage>
        <taxon>Bacteria</taxon>
        <taxon>Pseudomonadati</taxon>
        <taxon>Acidobacteriota</taxon>
        <taxon>Holophagae</taxon>
        <taxon>Acanthopleuribacterales</taxon>
        <taxon>Acanthopleuribacteraceae</taxon>
        <taxon>Acanthopleuribacter</taxon>
    </lineage>
</organism>
<evidence type="ECO:0000313" key="7">
    <source>
        <dbReference type="Proteomes" id="UP000664417"/>
    </source>
</evidence>
<evidence type="ECO:0000256" key="3">
    <source>
        <dbReference type="ARBA" id="ARBA00022729"/>
    </source>
</evidence>
<keyword evidence="6" id="KW-0969">Cilium</keyword>
<proteinExistence type="inferred from homology"/>
<evidence type="ECO:0000313" key="6">
    <source>
        <dbReference type="EMBL" id="MBO1317100.1"/>
    </source>
</evidence>
<dbReference type="EMBL" id="JAFREP010000001">
    <property type="protein sequence ID" value="MBO1317100.1"/>
    <property type="molecule type" value="Genomic_DNA"/>
</dbReference>
<keyword evidence="7" id="KW-1185">Reference proteome</keyword>
<dbReference type="PANTHER" id="PTHR30381:SF0">
    <property type="entry name" value="FLAGELLAR P-RING PROTEIN"/>
    <property type="match status" value="1"/>
</dbReference>
<comment type="subcellular location">
    <subcellularLocation>
        <location evidence="2 5">Bacterial flagellum basal body</location>
    </subcellularLocation>
</comment>
<dbReference type="NCBIfam" id="NF003676">
    <property type="entry name" value="PRK05303.1"/>
    <property type="match status" value="1"/>
</dbReference>
<comment type="function">
    <text evidence="1 5">Assembles around the rod to form the L-ring and probably protects the motor/basal body from shearing forces during rotation.</text>
</comment>
<accession>A0A8J7Q0Q8</accession>
<dbReference type="InterPro" id="IPR001782">
    <property type="entry name" value="Flag_FlgI"/>
</dbReference>
<dbReference type="Proteomes" id="UP000664417">
    <property type="component" value="Unassembled WGS sequence"/>
</dbReference>
<dbReference type="GO" id="GO:0071973">
    <property type="term" value="P:bacterial-type flagellum-dependent cell motility"/>
    <property type="evidence" value="ECO:0007669"/>
    <property type="project" value="InterPro"/>
</dbReference>
<dbReference type="GO" id="GO:0005198">
    <property type="term" value="F:structural molecule activity"/>
    <property type="evidence" value="ECO:0007669"/>
    <property type="project" value="InterPro"/>
</dbReference>
<dbReference type="Pfam" id="PF02119">
    <property type="entry name" value="FlgI"/>
    <property type="match status" value="1"/>
</dbReference>
<keyword evidence="6" id="KW-0282">Flagellum</keyword>
<evidence type="ECO:0000256" key="1">
    <source>
        <dbReference type="ARBA" id="ARBA00002591"/>
    </source>
</evidence>
<protein>
    <recommendedName>
        <fullName evidence="5">Flagellar P-ring protein</fullName>
    </recommendedName>
    <alternativeName>
        <fullName evidence="5">Basal body P-ring protein</fullName>
    </alternativeName>
</protein>
<keyword evidence="3" id="KW-0732">Signal</keyword>
<keyword evidence="4 5" id="KW-0975">Bacterial flagellum</keyword>
<dbReference type="PRINTS" id="PR01010">
    <property type="entry name" value="FLGPRINGFLGI"/>
</dbReference>
<sequence length="376" mass="40097">MGNAVTSGVISRTKWIGWVVMLLLTPLSAQDVRIKDIANLEGVRDNMLTGYGIVVGLMGTGDKDQTRFTTQTLANALSKSGIKLDPTNIKVANVAMVLVQAELPPFARNGHRIDIQVSSLGDAASLQGGTLLVTELKAVDGKTYALAQGPISVGGFSAGGAGSSVVQNHPTVGTIPNGAIVEREVNFDFLTLDRLHYIFYQEDFTTMDRAVAAVNEMFGSEFARPLNSRTMQILVPPEFRGNNMVALVARIENLTLRPDQAAKIVINERTGTIIIGQKVVIEAVAISHGDITIQVQVENTAVPGGGQVNAPGTVNQQNTNTEVREEPGRVFVAEQAVTLGQIAETLNALKVSPRDVISILQAMKEAGAIHAELKLI</sequence>
<gene>
    <name evidence="5" type="primary">flgI</name>
    <name evidence="6" type="ORF">J3U88_01425</name>
</gene>
<dbReference type="HAMAP" id="MF_00416">
    <property type="entry name" value="FlgI"/>
    <property type="match status" value="1"/>
</dbReference>
<dbReference type="PANTHER" id="PTHR30381">
    <property type="entry name" value="FLAGELLAR P-RING PERIPLASMIC PROTEIN FLGI"/>
    <property type="match status" value="1"/>
</dbReference>
<dbReference type="AlphaFoldDB" id="A0A8J7Q0Q8"/>
<reference evidence="6" key="1">
    <citation type="submission" date="2021-03" db="EMBL/GenBank/DDBJ databases">
        <authorList>
            <person name="Wang G."/>
        </authorList>
    </citation>
    <scope>NUCLEOTIDE SEQUENCE</scope>
    <source>
        <strain evidence="6">KCTC 12899</strain>
    </source>
</reference>
<evidence type="ECO:0000256" key="2">
    <source>
        <dbReference type="ARBA" id="ARBA00004117"/>
    </source>
</evidence>
<comment type="caution">
    <text evidence="6">The sequence shown here is derived from an EMBL/GenBank/DDBJ whole genome shotgun (WGS) entry which is preliminary data.</text>
</comment>
<evidence type="ECO:0000256" key="5">
    <source>
        <dbReference type="HAMAP-Rule" id="MF_00416"/>
    </source>
</evidence>
<comment type="subunit">
    <text evidence="5">The basal body constitutes a major portion of the flagellar organelle and consists of four rings (L,P,S, and M) mounted on a central rod.</text>
</comment>
<name>A0A8J7Q0Q8_9BACT</name>